<accession>A0ABN0KDJ5</accession>
<evidence type="ECO:0008006" key="4">
    <source>
        <dbReference type="Google" id="ProtNLM"/>
    </source>
</evidence>
<dbReference type="Proteomes" id="UP000013866">
    <property type="component" value="Unassembled WGS sequence"/>
</dbReference>
<reference evidence="2 3" key="1">
    <citation type="submission" date="2013-02" db="EMBL/GenBank/DDBJ databases">
        <title>The Genome Sequence of Enterococcus villorum ATCC_700913.</title>
        <authorList>
            <consortium name="The Broad Institute Genome Sequencing Platform"/>
            <consortium name="The Broad Institute Genome Sequencing Center for Infectious Disease"/>
            <person name="Earl A.M."/>
            <person name="Gilmore M.S."/>
            <person name="Lebreton F."/>
            <person name="Walker B."/>
            <person name="Young S.K."/>
            <person name="Zeng Q."/>
            <person name="Gargeya S."/>
            <person name="Fitzgerald M."/>
            <person name="Haas B."/>
            <person name="Abouelleil A."/>
            <person name="Alvarado L."/>
            <person name="Arachchi H.M."/>
            <person name="Berlin A.M."/>
            <person name="Chapman S.B."/>
            <person name="Dewar J."/>
            <person name="Goldberg J."/>
            <person name="Griggs A."/>
            <person name="Gujja S."/>
            <person name="Hansen M."/>
            <person name="Howarth C."/>
            <person name="Imamovic A."/>
            <person name="Larimer J."/>
            <person name="McCowan C."/>
            <person name="Murphy C."/>
            <person name="Neiman D."/>
            <person name="Pearson M."/>
            <person name="Priest M."/>
            <person name="Roberts A."/>
            <person name="Saif S."/>
            <person name="Shea T."/>
            <person name="Sisk P."/>
            <person name="Sykes S."/>
            <person name="Wortman J."/>
            <person name="Nusbaum C."/>
            <person name="Birren B."/>
        </authorList>
    </citation>
    <scope>NUCLEOTIDE SEQUENCE [LARGE SCALE GENOMIC DNA]</scope>
    <source>
        <strain evidence="2 3">ATCC 700913</strain>
    </source>
</reference>
<dbReference type="EMBL" id="AJAN01000037">
    <property type="protein sequence ID" value="EOH86118.1"/>
    <property type="molecule type" value="Genomic_DNA"/>
</dbReference>
<dbReference type="PANTHER" id="PTHR30175">
    <property type="entry name" value="PHOSPHOTRANSFERASE SYSTEM TRANSPORT PROTEIN"/>
    <property type="match status" value="1"/>
</dbReference>
<dbReference type="InterPro" id="IPR050558">
    <property type="entry name" value="PTS_Sugar-Specific_Components"/>
</dbReference>
<dbReference type="SUPFAM" id="SSF103473">
    <property type="entry name" value="MFS general substrate transporter"/>
    <property type="match status" value="1"/>
</dbReference>
<evidence type="ECO:0000313" key="3">
    <source>
        <dbReference type="Proteomes" id="UP000013866"/>
    </source>
</evidence>
<keyword evidence="3" id="KW-1185">Reference proteome</keyword>
<feature type="transmembrane region" description="Helical" evidence="1">
    <location>
        <begin position="100"/>
        <end position="122"/>
    </location>
</feature>
<comment type="caution">
    <text evidence="2">The sequence shown here is derived from an EMBL/GenBank/DDBJ whole genome shotgun (WGS) entry which is preliminary data.</text>
</comment>
<dbReference type="PANTHER" id="PTHR30175:SF1">
    <property type="entry name" value="PTS SYSTEM ARBUTIN-, CELLOBIOSE-, AND SALICIN-SPECIFIC EIIBC COMPONENT-RELATED"/>
    <property type="match status" value="1"/>
</dbReference>
<dbReference type="InterPro" id="IPR036259">
    <property type="entry name" value="MFS_trans_sf"/>
</dbReference>
<protein>
    <recommendedName>
        <fullName evidence="4">PTS system, Fru family, IIC component</fullName>
    </recommendedName>
</protein>
<keyword evidence="1" id="KW-1133">Transmembrane helix</keyword>
<sequence>MLWFRMGYWHTLSFGLVQNRNGQRTIWHQRIPPPFRRIEACDLSRGSVKLPNKRPFIFSMIGGAVSGIYLMVSGATGYTMGGLGIFGVVNYITGSDASGMYHAFIGIAIASVIGFLLTFFFWKEDMVEEVTEKRNIDLSRKRRSSSTF</sequence>
<proteinExistence type="predicted"/>
<gene>
    <name evidence="2" type="ORF">UAO_02628</name>
</gene>
<evidence type="ECO:0000256" key="1">
    <source>
        <dbReference type="SAM" id="Phobius"/>
    </source>
</evidence>
<evidence type="ECO:0000313" key="2">
    <source>
        <dbReference type="EMBL" id="EOH86118.1"/>
    </source>
</evidence>
<keyword evidence="1" id="KW-0812">Transmembrane</keyword>
<name>A0ABN0KDJ5_9ENTE</name>
<keyword evidence="1" id="KW-0472">Membrane</keyword>
<organism evidence="2 3">
    <name type="scientific">Enterococcus villorum ATCC 700913</name>
    <dbReference type="NCBI Taxonomy" id="1158604"/>
    <lineage>
        <taxon>Bacteria</taxon>
        <taxon>Bacillati</taxon>
        <taxon>Bacillota</taxon>
        <taxon>Bacilli</taxon>
        <taxon>Lactobacillales</taxon>
        <taxon>Enterococcaceae</taxon>
        <taxon>Enterococcus</taxon>
    </lineage>
</organism>
<feature type="transmembrane region" description="Helical" evidence="1">
    <location>
        <begin position="56"/>
        <end position="80"/>
    </location>
</feature>